<comment type="pathway">
    <text evidence="1 11">Amino-acid biosynthesis; L-threonine biosynthesis; L-threonine from L-aspartate: step 3/5.</text>
</comment>
<dbReference type="Pfam" id="PF03447">
    <property type="entry name" value="NAD_binding_3"/>
    <property type="match status" value="1"/>
</dbReference>
<dbReference type="PIRSF" id="PIRSF000098">
    <property type="entry name" value="Homoser_dehydrog"/>
    <property type="match status" value="1"/>
</dbReference>
<accession>A0AA35WI96</accession>
<reference evidence="14" key="1">
    <citation type="submission" date="2023-03" db="EMBL/GenBank/DDBJ databases">
        <authorList>
            <person name="Steffen K."/>
            <person name="Cardenas P."/>
        </authorList>
    </citation>
    <scope>NUCLEOTIDE SEQUENCE</scope>
</reference>
<dbReference type="PROSITE" id="PS51671">
    <property type="entry name" value="ACT"/>
    <property type="match status" value="1"/>
</dbReference>
<comment type="caution">
    <text evidence="14">The sequence shown here is derived from an EMBL/GenBank/DDBJ whole genome shotgun (WGS) entry which is preliminary data.</text>
</comment>
<dbReference type="InterPro" id="IPR016204">
    <property type="entry name" value="HDH"/>
</dbReference>
<dbReference type="GO" id="GO:0050661">
    <property type="term" value="F:NADP binding"/>
    <property type="evidence" value="ECO:0007669"/>
    <property type="project" value="InterPro"/>
</dbReference>
<evidence type="ECO:0000256" key="11">
    <source>
        <dbReference type="RuleBase" id="RU000579"/>
    </source>
</evidence>
<proteinExistence type="inferred from homology"/>
<dbReference type="InterPro" id="IPR005106">
    <property type="entry name" value="Asp/hSer_DH_NAD-bd"/>
</dbReference>
<evidence type="ECO:0000256" key="12">
    <source>
        <dbReference type="RuleBase" id="RU004171"/>
    </source>
</evidence>
<sequence length="439" mass="45773">MPGTMEPINIGLMGLGTVGGGVAAALSNNAEEIQRKTGRTVCLRRALVRDAGKTREPAPPAGVLTTNPEDILADPEIHVVVEVMGGDSPAGEYLERALAGGKHVVTANKEVMARRGASLLALAQSQSVNLLFEASAGGGIPIVGCLMSQLLANDIRSIRSIINGTTNYILTRMARSQTPFAEALSEAQSQGYAEADPTNDVEGIDAAYKLSVLGSLAFHQSIPHEAIHTEGISRLGPEDFRYAAELGYAIKSLAIAAAQPDGTVQARVHPALVPEDHLLAKVDGVYNAVEVTGDLCGQIILHGQGAGRDATTSAVMGDILNVVRFIDSAGPPPLLPVPNGRGHQVGNSIRPIDELSSAYYLRLTCADQAGVLAQIARLLGDGNISIATVIQKDTDPGSGTAQLVITTYPSREADVQTALAAVAKLGVVVSVDNLIRIEQ</sequence>
<protein>
    <recommendedName>
        <fullName evidence="5 11">Homoserine dehydrogenase</fullName>
        <ecNumber evidence="4 11">1.1.1.3</ecNumber>
    </recommendedName>
</protein>
<comment type="catalytic activity">
    <reaction evidence="11">
        <text>L-homoserine + NADP(+) = L-aspartate 4-semialdehyde + NADPH + H(+)</text>
        <dbReference type="Rhea" id="RHEA:15761"/>
        <dbReference type="ChEBI" id="CHEBI:15378"/>
        <dbReference type="ChEBI" id="CHEBI:57476"/>
        <dbReference type="ChEBI" id="CHEBI:57783"/>
        <dbReference type="ChEBI" id="CHEBI:58349"/>
        <dbReference type="ChEBI" id="CHEBI:537519"/>
        <dbReference type="EC" id="1.1.1.3"/>
    </reaction>
</comment>
<dbReference type="EC" id="1.1.1.3" evidence="4 11"/>
<evidence type="ECO:0000256" key="4">
    <source>
        <dbReference type="ARBA" id="ARBA00013213"/>
    </source>
</evidence>
<keyword evidence="10 11" id="KW-0486">Methionine biosynthesis</keyword>
<evidence type="ECO:0000256" key="10">
    <source>
        <dbReference type="ARBA" id="ARBA00023167"/>
    </source>
</evidence>
<dbReference type="FunFam" id="3.30.360.10:FF:000005">
    <property type="entry name" value="Homoserine dehydrogenase"/>
    <property type="match status" value="1"/>
</dbReference>
<dbReference type="Proteomes" id="UP001174909">
    <property type="component" value="Unassembled WGS sequence"/>
</dbReference>
<dbReference type="GO" id="GO:0009088">
    <property type="term" value="P:threonine biosynthetic process"/>
    <property type="evidence" value="ECO:0007669"/>
    <property type="project" value="UniProtKB-KW"/>
</dbReference>
<keyword evidence="9 11" id="KW-0560">Oxidoreductase</keyword>
<dbReference type="NCBIfam" id="NF004976">
    <property type="entry name" value="PRK06349.1"/>
    <property type="match status" value="1"/>
</dbReference>
<keyword evidence="8 11" id="KW-0521">NADP</keyword>
<dbReference type="SUPFAM" id="SSF51735">
    <property type="entry name" value="NAD(P)-binding Rossmann-fold domains"/>
    <property type="match status" value="1"/>
</dbReference>
<evidence type="ECO:0000259" key="13">
    <source>
        <dbReference type="PROSITE" id="PS51671"/>
    </source>
</evidence>
<dbReference type="GO" id="GO:0004412">
    <property type="term" value="F:homoserine dehydrogenase activity"/>
    <property type="evidence" value="ECO:0007669"/>
    <property type="project" value="UniProtKB-EC"/>
</dbReference>
<dbReference type="AlphaFoldDB" id="A0AA35WI96"/>
<dbReference type="InterPro" id="IPR036291">
    <property type="entry name" value="NAD(P)-bd_dom_sf"/>
</dbReference>
<dbReference type="PANTHER" id="PTHR43331:SF1">
    <property type="entry name" value="HOMOSERINE DEHYDROGENASE"/>
    <property type="match status" value="1"/>
</dbReference>
<dbReference type="GO" id="GO:0009086">
    <property type="term" value="P:methionine biosynthetic process"/>
    <property type="evidence" value="ECO:0007669"/>
    <property type="project" value="UniProtKB-KW"/>
</dbReference>
<dbReference type="Gene3D" id="3.30.360.10">
    <property type="entry name" value="Dihydrodipicolinate Reductase, domain 2"/>
    <property type="match status" value="1"/>
</dbReference>
<feature type="domain" description="ACT" evidence="13">
    <location>
        <begin position="360"/>
        <end position="436"/>
    </location>
</feature>
<dbReference type="InterPro" id="IPR001342">
    <property type="entry name" value="HDH_cat"/>
</dbReference>
<dbReference type="InterPro" id="IPR045865">
    <property type="entry name" value="ACT-like_dom_sf"/>
</dbReference>
<evidence type="ECO:0000256" key="1">
    <source>
        <dbReference type="ARBA" id="ARBA00005056"/>
    </source>
</evidence>
<keyword evidence="6 11" id="KW-0028">Amino-acid biosynthesis</keyword>
<comment type="similarity">
    <text evidence="3 12">Belongs to the homoserine dehydrogenase family.</text>
</comment>
<evidence type="ECO:0000313" key="15">
    <source>
        <dbReference type="Proteomes" id="UP001174909"/>
    </source>
</evidence>
<gene>
    <name evidence="14" type="ORF">GBAR_LOCUS11046</name>
</gene>
<dbReference type="Pfam" id="PF00742">
    <property type="entry name" value="Homoserine_dh"/>
    <property type="match status" value="1"/>
</dbReference>
<dbReference type="SUPFAM" id="SSF55347">
    <property type="entry name" value="Glyceraldehyde-3-phosphate dehydrogenase-like, C-terminal domain"/>
    <property type="match status" value="1"/>
</dbReference>
<keyword evidence="7 11" id="KW-0791">Threonine biosynthesis</keyword>
<comment type="pathway">
    <text evidence="2 11">Amino-acid biosynthesis; L-methionine biosynthesis via de novo pathway; L-homoserine from L-aspartate: step 3/3.</text>
</comment>
<keyword evidence="15" id="KW-1185">Reference proteome</keyword>
<dbReference type="Gene3D" id="3.30.70.260">
    <property type="match status" value="1"/>
</dbReference>
<organism evidence="14 15">
    <name type="scientific">Geodia barretti</name>
    <name type="common">Barrett's horny sponge</name>
    <dbReference type="NCBI Taxonomy" id="519541"/>
    <lineage>
        <taxon>Eukaryota</taxon>
        <taxon>Metazoa</taxon>
        <taxon>Porifera</taxon>
        <taxon>Demospongiae</taxon>
        <taxon>Heteroscleromorpha</taxon>
        <taxon>Tetractinellida</taxon>
        <taxon>Astrophorina</taxon>
        <taxon>Geodiidae</taxon>
        <taxon>Geodia</taxon>
    </lineage>
</organism>
<name>A0AA35WI96_GEOBA</name>
<dbReference type="InterPro" id="IPR002912">
    <property type="entry name" value="ACT_dom"/>
</dbReference>
<evidence type="ECO:0000256" key="5">
    <source>
        <dbReference type="ARBA" id="ARBA00013376"/>
    </source>
</evidence>
<dbReference type="CDD" id="cd04881">
    <property type="entry name" value="ACT_HSDH-Hom"/>
    <property type="match status" value="1"/>
</dbReference>
<evidence type="ECO:0000256" key="8">
    <source>
        <dbReference type="ARBA" id="ARBA00022857"/>
    </source>
</evidence>
<evidence type="ECO:0000256" key="7">
    <source>
        <dbReference type="ARBA" id="ARBA00022697"/>
    </source>
</evidence>
<evidence type="ECO:0000256" key="9">
    <source>
        <dbReference type="ARBA" id="ARBA00023002"/>
    </source>
</evidence>
<evidence type="ECO:0000256" key="6">
    <source>
        <dbReference type="ARBA" id="ARBA00022605"/>
    </source>
</evidence>
<evidence type="ECO:0000256" key="2">
    <source>
        <dbReference type="ARBA" id="ARBA00005062"/>
    </source>
</evidence>
<dbReference type="SUPFAM" id="SSF55021">
    <property type="entry name" value="ACT-like"/>
    <property type="match status" value="1"/>
</dbReference>
<dbReference type="InterPro" id="IPR019811">
    <property type="entry name" value="HDH_CS"/>
</dbReference>
<dbReference type="Pfam" id="PF01842">
    <property type="entry name" value="ACT"/>
    <property type="match status" value="1"/>
</dbReference>
<evidence type="ECO:0000313" key="14">
    <source>
        <dbReference type="EMBL" id="CAI8018251.1"/>
    </source>
</evidence>
<dbReference type="Gene3D" id="3.40.50.720">
    <property type="entry name" value="NAD(P)-binding Rossmann-like Domain"/>
    <property type="match status" value="1"/>
</dbReference>
<dbReference type="PROSITE" id="PS01042">
    <property type="entry name" value="HOMOSER_DHGENASE"/>
    <property type="match status" value="1"/>
</dbReference>
<dbReference type="PANTHER" id="PTHR43331">
    <property type="entry name" value="HOMOSERINE DEHYDROGENASE"/>
    <property type="match status" value="1"/>
</dbReference>
<dbReference type="EMBL" id="CASHTH010001687">
    <property type="protein sequence ID" value="CAI8018251.1"/>
    <property type="molecule type" value="Genomic_DNA"/>
</dbReference>
<evidence type="ECO:0000256" key="3">
    <source>
        <dbReference type="ARBA" id="ARBA00006753"/>
    </source>
</evidence>